<feature type="chain" id="PRO_5007573980" description="WG repeat-containing protein" evidence="1">
    <location>
        <begin position="18"/>
        <end position="453"/>
    </location>
</feature>
<evidence type="ECO:0000313" key="3">
    <source>
        <dbReference type="Proteomes" id="UP000075583"/>
    </source>
</evidence>
<dbReference type="OrthoDB" id="2485468at2"/>
<dbReference type="EMBL" id="LQZQ01000049">
    <property type="protein sequence ID" value="KYG72199.1"/>
    <property type="molecule type" value="Genomic_DNA"/>
</dbReference>
<comment type="caution">
    <text evidence="2">The sequence shown here is derived from an EMBL/GenBank/DDBJ whole genome shotgun (WGS) entry which is preliminary data.</text>
</comment>
<dbReference type="PANTHER" id="PTHR37841">
    <property type="entry name" value="GLR2918 PROTEIN"/>
    <property type="match status" value="1"/>
</dbReference>
<proteinExistence type="predicted"/>
<keyword evidence="1" id="KW-0732">Signal</keyword>
<sequence length="453" mass="51211">MKHLVLSLFILFSLSHAGYSQTANDKAKAYYLEAVKAYDNSNYSRAISNLVEVEKTLGSTNARVLHLKIKAYYAKGEYSNAKASLDQFSNYSDSAAENIKSEVYSYIVKVDTKLKEQRAAIRLQNQKDSIDDVNRKEKARQARLAAQNKAERELMEAIEEKLEWAHFDSDNEFLYPFYYQSKGGYIDEYGNISIPLTYERVGHFSQSLAWVSKNGQTAAINKNEQIVIPFKSYISVRDFNENGWALAELENNKYQYIDKTGKTALKIDYPKVGWLSEGLIAVGKPLNFATDIYGYIDTTGEMVIPMIYSSASKFQEGLAAVTLDKNRNAGFINKKGETVIPFKYDYTGSFSEGLAAVKYQGKYGFINKQGETVIPFNYEDAYFFADGLAAVKKPNGWWGFINKEGELVIPYQFKYGANFVNGTSIVTNLNDWIGEIDTTGKIIKPFTDPYANR</sequence>
<dbReference type="Pfam" id="PF14903">
    <property type="entry name" value="WG_beta_rep"/>
    <property type="match status" value="5"/>
</dbReference>
<dbReference type="SUPFAM" id="SSF69360">
    <property type="entry name" value="Cell wall binding repeat"/>
    <property type="match status" value="1"/>
</dbReference>
<protein>
    <recommendedName>
        <fullName evidence="4">WG repeat-containing protein</fullName>
    </recommendedName>
</protein>
<evidence type="ECO:0000256" key="1">
    <source>
        <dbReference type="SAM" id="SignalP"/>
    </source>
</evidence>
<keyword evidence="3" id="KW-1185">Reference proteome</keyword>
<organism evidence="2 3">
    <name type="scientific">Roseivirga ehrenbergii (strain DSM 102268 / JCM 13514 / KCTC 12282 / NCIMB 14502 / KMM 6017)</name>
    <dbReference type="NCBI Taxonomy" id="279360"/>
    <lineage>
        <taxon>Bacteria</taxon>
        <taxon>Pseudomonadati</taxon>
        <taxon>Bacteroidota</taxon>
        <taxon>Cytophagia</taxon>
        <taxon>Cytophagales</taxon>
        <taxon>Roseivirgaceae</taxon>
        <taxon>Roseivirga</taxon>
    </lineage>
</organism>
<dbReference type="PANTHER" id="PTHR37841:SF1">
    <property type="entry name" value="DUF3298 DOMAIN-CONTAINING PROTEIN"/>
    <property type="match status" value="1"/>
</dbReference>
<dbReference type="InterPro" id="IPR032774">
    <property type="entry name" value="WG_beta_rep"/>
</dbReference>
<reference evidence="2" key="1">
    <citation type="submission" date="2016-01" db="EMBL/GenBank/DDBJ databases">
        <title>Genome sequencing of Roseivirga ehrenbergii KMM 6017.</title>
        <authorList>
            <person name="Selvaratnam C."/>
            <person name="Thevarajoo S."/>
            <person name="Goh K.M."/>
            <person name="Ee R."/>
            <person name="Chan K.-G."/>
            <person name="Chong C.S."/>
        </authorList>
    </citation>
    <scope>NUCLEOTIDE SEQUENCE [LARGE SCALE GENOMIC DNA]</scope>
    <source>
        <strain evidence="2">KMM 6017</strain>
    </source>
</reference>
<name>A0A150X0E5_ROSEK</name>
<accession>A0A150X0E5</accession>
<gene>
    <name evidence="2" type="ORF">MB14_09155</name>
</gene>
<dbReference type="STRING" id="279360.MB14_09155"/>
<dbReference type="AlphaFoldDB" id="A0A150X0E5"/>
<evidence type="ECO:0008006" key="4">
    <source>
        <dbReference type="Google" id="ProtNLM"/>
    </source>
</evidence>
<evidence type="ECO:0000313" key="2">
    <source>
        <dbReference type="EMBL" id="KYG72199.1"/>
    </source>
</evidence>
<dbReference type="Proteomes" id="UP000075583">
    <property type="component" value="Unassembled WGS sequence"/>
</dbReference>
<dbReference type="RefSeq" id="WP_062593232.1">
    <property type="nucleotide sequence ID" value="NZ_LQZQ01000049.1"/>
</dbReference>
<feature type="signal peptide" evidence="1">
    <location>
        <begin position="1"/>
        <end position="17"/>
    </location>
</feature>